<dbReference type="KEGG" id="psyt:DSAG12_02621"/>
<dbReference type="InterPro" id="IPR036390">
    <property type="entry name" value="WH_DNA-bd_sf"/>
</dbReference>
<dbReference type="RefSeq" id="WP_147663722.1">
    <property type="nucleotide sequence ID" value="NZ_CP042905.2"/>
</dbReference>
<evidence type="ECO:0000313" key="2">
    <source>
        <dbReference type="EMBL" id="QEE16791.1"/>
    </source>
</evidence>
<keyword evidence="3" id="KW-1185">Reference proteome</keyword>
<dbReference type="SUPFAM" id="SSF46785">
    <property type="entry name" value="Winged helix' DNA-binding domain"/>
    <property type="match status" value="1"/>
</dbReference>
<sequence>MNLILEKFHQSPRRNKYEIWIEILDLCTADHIHLSGIMRELRLQTGKCKEYLKFLVERDLIYVIDTEQDGIIYQTTQKGRECLRQFLEDINKFFM</sequence>
<dbReference type="InterPro" id="IPR036388">
    <property type="entry name" value="WH-like_DNA-bd_sf"/>
</dbReference>
<dbReference type="AlphaFoldDB" id="A0A5B9DCM2"/>
<dbReference type="OrthoDB" id="140255at2157"/>
<dbReference type="EMBL" id="CP042905">
    <property type="protein sequence ID" value="QEE16791.1"/>
    <property type="molecule type" value="Genomic_DNA"/>
</dbReference>
<proteinExistence type="predicted"/>
<accession>A0A5B9DCM2</accession>
<reference evidence="2 3" key="1">
    <citation type="journal article" date="2020" name="Nature">
        <title>Isolation of an archaeon at the prokaryote-eukaryote interface.</title>
        <authorList>
            <person name="Imachi H."/>
            <person name="Nobu M.K."/>
            <person name="Nakahara N."/>
            <person name="Morono Y."/>
            <person name="Ogawara M."/>
            <person name="Takaki Y."/>
            <person name="Takano Y."/>
            <person name="Uematsu K."/>
            <person name="Ikuta T."/>
            <person name="Ito M."/>
            <person name="Matsui Y."/>
            <person name="Miyazaki M."/>
            <person name="Murata K."/>
            <person name="Saito Y."/>
            <person name="Sakai S."/>
            <person name="Song C."/>
            <person name="Tasumi E."/>
            <person name="Yamanaka Y."/>
            <person name="Yamaguchi T."/>
            <person name="Kamagata Y."/>
            <person name="Tamaki H."/>
            <person name="Takai K."/>
        </authorList>
    </citation>
    <scope>NUCLEOTIDE SEQUENCE [LARGE SCALE GENOMIC DNA]</scope>
    <source>
        <strain evidence="2 3">MK-D1</strain>
    </source>
</reference>
<dbReference type="Pfam" id="PF14947">
    <property type="entry name" value="HTH_45"/>
    <property type="match status" value="1"/>
</dbReference>
<reference evidence="2 3" key="2">
    <citation type="journal article" date="2024" name="Int. J. Syst. Evol. Microbiol.">
        <title>Promethearchaeum syntrophicum gen. nov., sp. nov., an anaerobic, obligately syntrophic archaeon, the first isolate of the lineage 'Asgard' archaea, and proposal of the new archaeal phylum Promethearchaeota phyl. nov. and kingdom Promethearchaeati regn. nov.</title>
        <authorList>
            <person name="Imachi H."/>
            <person name="Nobu M.K."/>
            <person name="Kato S."/>
            <person name="Takaki Y."/>
            <person name="Miyazaki M."/>
            <person name="Miyata M."/>
            <person name="Ogawara M."/>
            <person name="Saito Y."/>
            <person name="Sakai S."/>
            <person name="Tahara Y.O."/>
            <person name="Takano Y."/>
            <person name="Tasumi E."/>
            <person name="Uematsu K."/>
            <person name="Yoshimura T."/>
            <person name="Itoh T."/>
            <person name="Ohkuma M."/>
            <person name="Takai K."/>
        </authorList>
    </citation>
    <scope>NUCLEOTIDE SEQUENCE [LARGE SCALE GENOMIC DNA]</scope>
    <source>
        <strain evidence="2 3">MK-D1</strain>
    </source>
</reference>
<feature type="domain" description="ArnR1-like winged helix-turn-helix" evidence="1">
    <location>
        <begin position="13"/>
        <end position="87"/>
    </location>
</feature>
<evidence type="ECO:0000259" key="1">
    <source>
        <dbReference type="Pfam" id="PF14947"/>
    </source>
</evidence>
<dbReference type="InterPro" id="IPR038723">
    <property type="entry name" value="ArnR1-like_HTH"/>
</dbReference>
<dbReference type="Proteomes" id="UP000321408">
    <property type="component" value="Chromosome"/>
</dbReference>
<name>A0A5B9DCM2_9ARCH</name>
<gene>
    <name evidence="2" type="ORF">DSAG12_02621</name>
</gene>
<protein>
    <submittedName>
        <fullName evidence="2">Winged helix-turn-helix domain-containing protein</fullName>
    </submittedName>
</protein>
<dbReference type="GeneID" id="41330604"/>
<evidence type="ECO:0000313" key="3">
    <source>
        <dbReference type="Proteomes" id="UP000321408"/>
    </source>
</evidence>
<organism evidence="2 3">
    <name type="scientific">Promethearchaeum syntrophicum</name>
    <dbReference type="NCBI Taxonomy" id="2594042"/>
    <lineage>
        <taxon>Archaea</taxon>
        <taxon>Promethearchaeati</taxon>
        <taxon>Promethearchaeota</taxon>
        <taxon>Promethearchaeia</taxon>
        <taxon>Promethearchaeales</taxon>
        <taxon>Promethearchaeaceae</taxon>
        <taxon>Promethearchaeum</taxon>
    </lineage>
</organism>
<dbReference type="Gene3D" id="1.10.10.10">
    <property type="entry name" value="Winged helix-like DNA-binding domain superfamily/Winged helix DNA-binding domain"/>
    <property type="match status" value="1"/>
</dbReference>